<dbReference type="InterPro" id="IPR052728">
    <property type="entry name" value="O2_lipid_transport_reg"/>
</dbReference>
<keyword evidence="2" id="KW-1133">Transmembrane helix</keyword>
<sequence length="837" mass="93695">MLMFKVFCVLLFVILAEGGKSYSRPNIPRKENRAGKRPEKIEVFDNLFNVYDPTFLAVVWPKITNGMHILIDPNCWEELGYFFKDLTEGKAWAYNVLDASGRYGSGLFMGNRYWLGSKERCLELDKQSFVTNRTSPLVDNGDEDVTSISRTKYFDDERLEWRWMVYHDDVVHNAADTWPPFRLAYTALGLSLNITKTNMIKSTDIVLGLCMPYSCTPRDIASVINFSIMVNDNLKANKTSSRVARVTTVRRVVGHYDITSDSYGVLLLCITTILAALAIVATVVDLDLMKCLPYGSKSMTFDLEKYNTDPSRKLGRDHASAKHEHEPKTETETLGVENTNTHYMAVESLVKCSAPTITLDVNCADKIVGSCKRCGKYRKQCSNPRQLDNLPPCPRLQYNSFASLSTESKKKNIFCRLLLCFSLAYCWKRIFNTNMANKDLSLIHVMRVLATFWIMFVHVAVIVGYISDSAADINDQSGVYFIIATGTIAFDTLFFVSGLFSAHHFFFLKSQYSVKELVGFQGVCGEVLQFICFVTNRVIRLLPPYAYAVLLSAVMAQSAHQTATLALPDGDEVNCHDHGWRNLLYVTTIYPKSEQCMQIAWYLSTETQLHMVGALLCAMSATSTLRGRIVAVLTLFAMVSATVADASSAYFDFQQFFANSFGAYAIIIERPWARIAPYFMGVFTGWLIHVVQGKLKVSKVTSSLLWMASISFMFTSSAVPMVGLPWLASWLHLTWPISLLWPVLMGATNMAGLFRKVTTHSSVAALSRLSYGMLLLHAAVARTMLLAVDSALCSTTLCLWLYFAGTTLCTILASLLLSLLVEMPCCSLLRRLSDCAS</sequence>
<feature type="signal peptide" evidence="3">
    <location>
        <begin position="1"/>
        <end position="18"/>
    </location>
</feature>
<feature type="transmembrane region" description="Helical" evidence="2">
    <location>
        <begin position="703"/>
        <end position="727"/>
    </location>
</feature>
<evidence type="ECO:0000313" key="5">
    <source>
        <dbReference type="Proteomes" id="UP000829999"/>
    </source>
</evidence>
<feature type="transmembrane region" description="Helical" evidence="2">
    <location>
        <begin position="733"/>
        <end position="754"/>
    </location>
</feature>
<accession>A0A9R0EFI5</accession>
<feature type="transmembrane region" description="Helical" evidence="2">
    <location>
        <begin position="263"/>
        <end position="284"/>
    </location>
</feature>
<dbReference type="PANTHER" id="PTHR11161">
    <property type="entry name" value="O-ACYLTRANSFERASE"/>
    <property type="match status" value="1"/>
</dbReference>
<dbReference type="SMART" id="SM00703">
    <property type="entry name" value="NRF"/>
    <property type="match status" value="1"/>
</dbReference>
<dbReference type="OrthoDB" id="7486572at2759"/>
<feature type="transmembrane region" description="Helical" evidence="2">
    <location>
        <begin position="478"/>
        <end position="500"/>
    </location>
</feature>
<proteinExistence type="predicted"/>
<dbReference type="Pfam" id="PF01757">
    <property type="entry name" value="Acyl_transf_3"/>
    <property type="match status" value="1"/>
</dbReference>
<evidence type="ECO:0000256" key="1">
    <source>
        <dbReference type="SAM" id="MobiDB-lite"/>
    </source>
</evidence>
<dbReference type="AlphaFoldDB" id="A0A9R0EFI5"/>
<dbReference type="Proteomes" id="UP000829999">
    <property type="component" value="Chromosome 12"/>
</dbReference>
<feature type="region of interest" description="Disordered" evidence="1">
    <location>
        <begin position="311"/>
        <end position="331"/>
    </location>
</feature>
<feature type="transmembrane region" description="Helical" evidence="2">
    <location>
        <begin position="671"/>
        <end position="691"/>
    </location>
</feature>
<dbReference type="PANTHER" id="PTHR11161:SF72">
    <property type="entry name" value="FI21449P1"/>
    <property type="match status" value="1"/>
</dbReference>
<dbReference type="RefSeq" id="XP_035430522.1">
    <property type="nucleotide sequence ID" value="XM_035574629.2"/>
</dbReference>
<dbReference type="GeneID" id="118262936"/>
<keyword evidence="5" id="KW-1185">Reference proteome</keyword>
<feature type="chain" id="PRO_5040397534" evidence="3">
    <location>
        <begin position="19"/>
        <end position="837"/>
    </location>
</feature>
<keyword evidence="2" id="KW-0472">Membrane</keyword>
<feature type="transmembrane region" description="Helical" evidence="2">
    <location>
        <begin position="799"/>
        <end position="821"/>
    </location>
</feature>
<evidence type="ECO:0000313" key="6">
    <source>
        <dbReference type="RefSeq" id="XP_035430522.1"/>
    </source>
</evidence>
<gene>
    <name evidence="6" type="primary">LOC118262936</name>
</gene>
<keyword evidence="3" id="KW-0732">Signal</keyword>
<protein>
    <submittedName>
        <fullName evidence="6">Uncharacterized protein LOC118262936</fullName>
    </submittedName>
</protein>
<evidence type="ECO:0000256" key="3">
    <source>
        <dbReference type="SAM" id="SignalP"/>
    </source>
</evidence>
<feature type="transmembrane region" description="Helical" evidence="2">
    <location>
        <begin position="629"/>
        <end position="651"/>
    </location>
</feature>
<feature type="domain" description="Nose resistant-to-fluoxetine protein N-terminal" evidence="4">
    <location>
        <begin position="72"/>
        <end position="243"/>
    </location>
</feature>
<dbReference type="GO" id="GO:0016747">
    <property type="term" value="F:acyltransferase activity, transferring groups other than amino-acyl groups"/>
    <property type="evidence" value="ECO:0007669"/>
    <property type="project" value="InterPro"/>
</dbReference>
<evidence type="ECO:0000259" key="4">
    <source>
        <dbReference type="SMART" id="SM00703"/>
    </source>
</evidence>
<feature type="transmembrane region" description="Helical" evidence="2">
    <location>
        <begin position="766"/>
        <end position="787"/>
    </location>
</feature>
<dbReference type="InterPro" id="IPR002656">
    <property type="entry name" value="Acyl_transf_3_dom"/>
</dbReference>
<name>A0A9R0EFI5_SPOFR</name>
<keyword evidence="2" id="KW-0812">Transmembrane</keyword>
<dbReference type="Pfam" id="PF20146">
    <property type="entry name" value="NRF"/>
    <property type="match status" value="1"/>
</dbReference>
<dbReference type="InterPro" id="IPR006621">
    <property type="entry name" value="Nose-resist-to-fluoxetine_N"/>
</dbReference>
<reference evidence="6" key="1">
    <citation type="submission" date="2025-08" db="UniProtKB">
        <authorList>
            <consortium name="RefSeq"/>
        </authorList>
    </citation>
    <scope>IDENTIFICATION</scope>
    <source>
        <tissue evidence="6">Whole larval tissue</tissue>
    </source>
</reference>
<organism evidence="5 6">
    <name type="scientific">Spodoptera frugiperda</name>
    <name type="common">Fall armyworm</name>
    <dbReference type="NCBI Taxonomy" id="7108"/>
    <lineage>
        <taxon>Eukaryota</taxon>
        <taxon>Metazoa</taxon>
        <taxon>Ecdysozoa</taxon>
        <taxon>Arthropoda</taxon>
        <taxon>Hexapoda</taxon>
        <taxon>Insecta</taxon>
        <taxon>Pterygota</taxon>
        <taxon>Neoptera</taxon>
        <taxon>Endopterygota</taxon>
        <taxon>Lepidoptera</taxon>
        <taxon>Glossata</taxon>
        <taxon>Ditrysia</taxon>
        <taxon>Noctuoidea</taxon>
        <taxon>Noctuidae</taxon>
        <taxon>Amphipyrinae</taxon>
        <taxon>Spodoptera</taxon>
    </lineage>
</organism>
<feature type="transmembrane region" description="Helical" evidence="2">
    <location>
        <begin position="442"/>
        <end position="466"/>
    </location>
</feature>
<evidence type="ECO:0000256" key="2">
    <source>
        <dbReference type="SAM" id="Phobius"/>
    </source>
</evidence>